<evidence type="ECO:0000313" key="2">
    <source>
        <dbReference type="EMBL" id="KAF7234642.1"/>
    </source>
</evidence>
<sequence>MLRPCLVRVVSDDDPVFIRVNKLLNGCRTRLSNDKFFFKDLDVACEECGVLSPDRAQSIVHETTCHRHTCVHCSSAFVNNHLLLVHEAQHNNYFSSHVCFIFECMLCFR</sequence>
<organism evidence="2 3">
    <name type="scientific">Paragonimus skrjabini miyazakii</name>
    <dbReference type="NCBI Taxonomy" id="59628"/>
    <lineage>
        <taxon>Eukaryota</taxon>
        <taxon>Metazoa</taxon>
        <taxon>Spiralia</taxon>
        <taxon>Lophotrochozoa</taxon>
        <taxon>Platyhelminthes</taxon>
        <taxon>Trematoda</taxon>
        <taxon>Digenea</taxon>
        <taxon>Plagiorchiida</taxon>
        <taxon>Troglotremata</taxon>
        <taxon>Troglotrematidae</taxon>
        <taxon>Paragonimus</taxon>
    </lineage>
</organism>
<proteinExistence type="predicted"/>
<reference evidence="2" key="1">
    <citation type="submission" date="2019-07" db="EMBL/GenBank/DDBJ databases">
        <title>Annotation for the trematode Paragonimus miyazaki's.</title>
        <authorList>
            <person name="Choi Y.-J."/>
        </authorList>
    </citation>
    <scope>NUCLEOTIDE SEQUENCE</scope>
    <source>
        <strain evidence="2">Japan</strain>
    </source>
</reference>
<name>A0A8S9YDX7_9TREM</name>
<keyword evidence="3" id="KW-1185">Reference proteome</keyword>
<gene>
    <name evidence="2" type="ORF">EG68_11760</name>
</gene>
<dbReference type="EMBL" id="JTDE01009051">
    <property type="protein sequence ID" value="KAF7234642.1"/>
    <property type="molecule type" value="Genomic_DNA"/>
</dbReference>
<dbReference type="AlphaFoldDB" id="A0A8S9YDX7"/>
<feature type="domain" description="C2H2-type" evidence="1">
    <location>
        <begin position="70"/>
        <end position="90"/>
    </location>
</feature>
<dbReference type="InterPro" id="IPR013087">
    <property type="entry name" value="Znf_C2H2_type"/>
</dbReference>
<protein>
    <recommendedName>
        <fullName evidence="1">C2H2-type domain-containing protein</fullName>
    </recommendedName>
</protein>
<evidence type="ECO:0000259" key="1">
    <source>
        <dbReference type="PROSITE" id="PS00028"/>
    </source>
</evidence>
<dbReference type="Proteomes" id="UP000822476">
    <property type="component" value="Unassembled WGS sequence"/>
</dbReference>
<accession>A0A8S9YDX7</accession>
<comment type="caution">
    <text evidence="2">The sequence shown here is derived from an EMBL/GenBank/DDBJ whole genome shotgun (WGS) entry which is preliminary data.</text>
</comment>
<evidence type="ECO:0000313" key="3">
    <source>
        <dbReference type="Proteomes" id="UP000822476"/>
    </source>
</evidence>
<dbReference type="PROSITE" id="PS00028">
    <property type="entry name" value="ZINC_FINGER_C2H2_1"/>
    <property type="match status" value="1"/>
</dbReference>